<proteinExistence type="predicted"/>
<reference evidence="2 3" key="1">
    <citation type="journal article" date="2018" name="BMC Genomics">
        <title>Genomic comparison of Trypanosoma conorhini and Trypanosoma rangeli to Trypanosoma cruzi strains of high and low virulence.</title>
        <authorList>
            <person name="Bradwell K.R."/>
            <person name="Koparde V.N."/>
            <person name="Matveyev A.V."/>
            <person name="Serrano M.G."/>
            <person name="Alves J.M."/>
            <person name="Parikh H."/>
            <person name="Huang B."/>
            <person name="Lee V."/>
            <person name="Espinosa-Alvarez O."/>
            <person name="Ortiz P.A."/>
            <person name="Costa-Martins A.G."/>
            <person name="Teixeira M.M."/>
            <person name="Buck G.A."/>
        </authorList>
    </citation>
    <scope>NUCLEOTIDE SEQUENCE [LARGE SCALE GENOMIC DNA]</scope>
    <source>
        <strain evidence="2 3">AM80</strain>
    </source>
</reference>
<evidence type="ECO:0000256" key="1">
    <source>
        <dbReference type="SAM" id="MobiDB-lite"/>
    </source>
</evidence>
<dbReference type="RefSeq" id="XP_029233615.1">
    <property type="nucleotide sequence ID" value="XM_029386631.1"/>
</dbReference>
<evidence type="ECO:0000313" key="3">
    <source>
        <dbReference type="Proteomes" id="UP000283634"/>
    </source>
</evidence>
<protein>
    <submittedName>
        <fullName evidence="2">Uncharacterized protein</fullName>
    </submittedName>
</protein>
<name>A0A3R7K9J1_TRYRA</name>
<feature type="compositionally biased region" description="Polar residues" evidence="1">
    <location>
        <begin position="92"/>
        <end position="102"/>
    </location>
</feature>
<feature type="region of interest" description="Disordered" evidence="1">
    <location>
        <begin position="1"/>
        <end position="102"/>
    </location>
</feature>
<organism evidence="2 3">
    <name type="scientific">Trypanosoma rangeli</name>
    <dbReference type="NCBI Taxonomy" id="5698"/>
    <lineage>
        <taxon>Eukaryota</taxon>
        <taxon>Discoba</taxon>
        <taxon>Euglenozoa</taxon>
        <taxon>Kinetoplastea</taxon>
        <taxon>Metakinetoplastina</taxon>
        <taxon>Trypanosomatida</taxon>
        <taxon>Trypanosomatidae</taxon>
        <taxon>Trypanosoma</taxon>
        <taxon>Herpetosoma</taxon>
    </lineage>
</organism>
<keyword evidence="3" id="KW-1185">Reference proteome</keyword>
<dbReference type="AlphaFoldDB" id="A0A3R7K9J1"/>
<accession>A0A3R7K9J1</accession>
<dbReference type="Proteomes" id="UP000283634">
    <property type="component" value="Unassembled WGS sequence"/>
</dbReference>
<gene>
    <name evidence="2" type="ORF">TraAM80_09978</name>
</gene>
<feature type="compositionally biased region" description="Basic and acidic residues" evidence="1">
    <location>
        <begin position="62"/>
        <end position="79"/>
    </location>
</feature>
<feature type="non-terminal residue" evidence="2">
    <location>
        <position position="102"/>
    </location>
</feature>
<dbReference type="EMBL" id="MKGL01000712">
    <property type="protein sequence ID" value="RNE96294.1"/>
    <property type="molecule type" value="Genomic_DNA"/>
</dbReference>
<dbReference type="GeneID" id="40333911"/>
<evidence type="ECO:0000313" key="2">
    <source>
        <dbReference type="EMBL" id="RNE96294.1"/>
    </source>
</evidence>
<comment type="caution">
    <text evidence="2">The sequence shown here is derived from an EMBL/GenBank/DDBJ whole genome shotgun (WGS) entry which is preliminary data.</text>
</comment>
<sequence length="102" mass="11733">MFNQRQHRLTDALRSVQQRAKRPHRPIRSISTRDAFSHAEPSPPLLRLIAPQKTFLTSSKKSPPDSEDARFHPAHDSSKRRPRSSPGRSQRLHTTTFVTASW</sequence>